<gene>
    <name evidence="2" type="ORF">NW766_012863</name>
</gene>
<feature type="non-terminal residue" evidence="2">
    <location>
        <position position="1"/>
    </location>
</feature>
<accession>A0A9W8PDF5</accession>
<name>A0A9W8PDF5_9HYPO</name>
<comment type="caution">
    <text evidence="2">The sequence shown here is derived from an EMBL/GenBank/DDBJ whole genome shotgun (WGS) entry which is preliminary data.</text>
</comment>
<evidence type="ECO:0000256" key="1">
    <source>
        <dbReference type="SAM" id="MobiDB-lite"/>
    </source>
</evidence>
<evidence type="ECO:0000313" key="2">
    <source>
        <dbReference type="EMBL" id="KAJ4002538.1"/>
    </source>
</evidence>
<dbReference type="Proteomes" id="UP001152130">
    <property type="component" value="Unassembled WGS sequence"/>
</dbReference>
<reference evidence="2" key="1">
    <citation type="submission" date="2022-10" db="EMBL/GenBank/DDBJ databases">
        <title>Fusarium specimens isolated from Avocado Roots.</title>
        <authorList>
            <person name="Stajich J."/>
            <person name="Roper C."/>
            <person name="Heimlech-Rivalta G."/>
        </authorList>
    </citation>
    <scope>NUCLEOTIDE SEQUENCE</scope>
    <source>
        <strain evidence="2">CF00143</strain>
    </source>
</reference>
<organism evidence="2 3">
    <name type="scientific">Fusarium irregulare</name>
    <dbReference type="NCBI Taxonomy" id="2494466"/>
    <lineage>
        <taxon>Eukaryota</taxon>
        <taxon>Fungi</taxon>
        <taxon>Dikarya</taxon>
        <taxon>Ascomycota</taxon>
        <taxon>Pezizomycotina</taxon>
        <taxon>Sordariomycetes</taxon>
        <taxon>Hypocreomycetidae</taxon>
        <taxon>Hypocreales</taxon>
        <taxon>Nectriaceae</taxon>
        <taxon>Fusarium</taxon>
        <taxon>Fusarium incarnatum-equiseti species complex</taxon>
    </lineage>
</organism>
<evidence type="ECO:0000313" key="3">
    <source>
        <dbReference type="Proteomes" id="UP001152130"/>
    </source>
</evidence>
<dbReference type="EMBL" id="JAPDHF010000033">
    <property type="protein sequence ID" value="KAJ4002538.1"/>
    <property type="molecule type" value="Genomic_DNA"/>
</dbReference>
<feature type="region of interest" description="Disordered" evidence="1">
    <location>
        <begin position="1"/>
        <end position="23"/>
    </location>
</feature>
<proteinExistence type="predicted"/>
<protein>
    <submittedName>
        <fullName evidence="2">Uncharacterized protein</fullName>
    </submittedName>
</protein>
<dbReference type="AlphaFoldDB" id="A0A9W8PDF5"/>
<feature type="compositionally biased region" description="Polar residues" evidence="1">
    <location>
        <begin position="8"/>
        <end position="23"/>
    </location>
</feature>
<sequence length="252" mass="28001">ALPGLTAQHRSSPTSDNMSLPANKNPFTSVGKWTQALMDQIEINIDDIKETTSDFTRKKYPKNRYWKALVNFKHGKYEQRVIKMSDCDVPFIKSGTYGTEYIVARLQKVVGDAIVAKALEKDIVVSLQDKRAVSDENNWWATVNNTNGRIGIIDANGNFEPKDLGVVFIKTEQGVKLNLDVVFSIKLTLTDGRERTTRDAFNLVADCSRGAIMAIRQDIEPPTVEAAIPQQPASKNDVASQELCDALDSLIL</sequence>
<keyword evidence="3" id="KW-1185">Reference proteome</keyword>